<evidence type="ECO:0000313" key="1">
    <source>
        <dbReference type="EMBL" id="CAN0523395.1"/>
    </source>
</evidence>
<protein>
    <submittedName>
        <fullName evidence="1">Uncharacterized protein</fullName>
    </submittedName>
</protein>
<accession>A0AC59ZW42</accession>
<evidence type="ECO:0000313" key="2">
    <source>
        <dbReference type="Proteomes" id="UP001162501"/>
    </source>
</evidence>
<proteinExistence type="predicted"/>
<organism evidence="1 2">
    <name type="scientific">Rangifer tarandus platyrhynchus</name>
    <name type="common">Svalbard reindeer</name>
    <dbReference type="NCBI Taxonomy" id="3082113"/>
    <lineage>
        <taxon>Eukaryota</taxon>
        <taxon>Metazoa</taxon>
        <taxon>Chordata</taxon>
        <taxon>Craniata</taxon>
        <taxon>Vertebrata</taxon>
        <taxon>Euteleostomi</taxon>
        <taxon>Mammalia</taxon>
        <taxon>Eutheria</taxon>
        <taxon>Laurasiatheria</taxon>
        <taxon>Artiodactyla</taxon>
        <taxon>Ruminantia</taxon>
        <taxon>Pecora</taxon>
        <taxon>Cervidae</taxon>
        <taxon>Odocoileinae</taxon>
        <taxon>Rangifer</taxon>
    </lineage>
</organism>
<dbReference type="Proteomes" id="UP001162501">
    <property type="component" value="Chromosome 5"/>
</dbReference>
<gene>
    <name evidence="1" type="ORF">MRATA1EN22A_LOCUS23837</name>
</gene>
<dbReference type="EMBL" id="OX596089">
    <property type="protein sequence ID" value="CAN0523395.1"/>
    <property type="molecule type" value="Genomic_DNA"/>
</dbReference>
<feature type="non-terminal residue" evidence="1">
    <location>
        <position position="1"/>
    </location>
</feature>
<reference evidence="1" key="2">
    <citation type="submission" date="2025-03" db="EMBL/GenBank/DDBJ databases">
        <authorList>
            <consortium name="ELIXIR-Norway"/>
            <consortium name="Elixir Norway"/>
        </authorList>
    </citation>
    <scope>NUCLEOTIDE SEQUENCE</scope>
</reference>
<sequence>GRRAGIRKGERLARLGGGARALPRRGAQLSFLGKIFSLRLCQEGIQDDDRRAQM</sequence>
<feature type="non-terminal residue" evidence="1">
    <location>
        <position position="54"/>
    </location>
</feature>
<name>A0AC59ZW42_RANTA</name>
<reference evidence="1" key="1">
    <citation type="submission" date="2023-05" db="EMBL/GenBank/DDBJ databases">
        <authorList>
            <consortium name="ELIXIR-Norway"/>
        </authorList>
    </citation>
    <scope>NUCLEOTIDE SEQUENCE</scope>
</reference>